<dbReference type="Gene3D" id="3.40.630.30">
    <property type="match status" value="1"/>
</dbReference>
<dbReference type="EC" id="2.3.1.-" evidence="4"/>
<protein>
    <submittedName>
        <fullName evidence="4">GNAT family N-acetyltransferase</fullName>
        <ecNumber evidence="4">2.3.1.-</ecNumber>
    </submittedName>
</protein>
<evidence type="ECO:0000313" key="4">
    <source>
        <dbReference type="EMBL" id="MFD1221507.1"/>
    </source>
</evidence>
<dbReference type="InterPro" id="IPR050832">
    <property type="entry name" value="Bact_Acetyltransf"/>
</dbReference>
<proteinExistence type="predicted"/>
<dbReference type="Proteomes" id="UP001597180">
    <property type="component" value="Unassembled WGS sequence"/>
</dbReference>
<keyword evidence="5" id="KW-1185">Reference proteome</keyword>
<evidence type="ECO:0000256" key="1">
    <source>
        <dbReference type="ARBA" id="ARBA00022679"/>
    </source>
</evidence>
<accession>A0ABW3UMH1</accession>
<evidence type="ECO:0000313" key="5">
    <source>
        <dbReference type="Proteomes" id="UP001597180"/>
    </source>
</evidence>
<comment type="caution">
    <text evidence="4">The sequence shown here is derived from an EMBL/GenBank/DDBJ whole genome shotgun (WGS) entry which is preliminary data.</text>
</comment>
<keyword evidence="1 4" id="KW-0808">Transferase</keyword>
<keyword evidence="2 4" id="KW-0012">Acyltransferase</keyword>
<dbReference type="PANTHER" id="PTHR43877:SF1">
    <property type="entry name" value="ACETYLTRANSFERASE"/>
    <property type="match status" value="1"/>
</dbReference>
<organism evidence="4 5">
    <name type="scientific">Paenibacillus vulneris</name>
    <dbReference type="NCBI Taxonomy" id="1133364"/>
    <lineage>
        <taxon>Bacteria</taxon>
        <taxon>Bacillati</taxon>
        <taxon>Bacillota</taxon>
        <taxon>Bacilli</taxon>
        <taxon>Bacillales</taxon>
        <taxon>Paenibacillaceae</taxon>
        <taxon>Paenibacillus</taxon>
    </lineage>
</organism>
<dbReference type="EMBL" id="JBHTLU010000019">
    <property type="protein sequence ID" value="MFD1221507.1"/>
    <property type="molecule type" value="Genomic_DNA"/>
</dbReference>
<dbReference type="PROSITE" id="PS51186">
    <property type="entry name" value="GNAT"/>
    <property type="match status" value="1"/>
</dbReference>
<dbReference type="InterPro" id="IPR000182">
    <property type="entry name" value="GNAT_dom"/>
</dbReference>
<dbReference type="InterPro" id="IPR016181">
    <property type="entry name" value="Acyl_CoA_acyltransferase"/>
</dbReference>
<dbReference type="RefSeq" id="WP_079912425.1">
    <property type="nucleotide sequence ID" value="NZ_BAABJG010000003.1"/>
</dbReference>
<dbReference type="SUPFAM" id="SSF55729">
    <property type="entry name" value="Acyl-CoA N-acyltransferases (Nat)"/>
    <property type="match status" value="1"/>
</dbReference>
<feature type="domain" description="N-acetyltransferase" evidence="3">
    <location>
        <begin position="2"/>
        <end position="141"/>
    </location>
</feature>
<evidence type="ECO:0000256" key="2">
    <source>
        <dbReference type="ARBA" id="ARBA00023315"/>
    </source>
</evidence>
<gene>
    <name evidence="4" type="ORF">ACFQ4B_15430</name>
</gene>
<dbReference type="PANTHER" id="PTHR43877">
    <property type="entry name" value="AMINOALKYLPHOSPHONATE N-ACETYLTRANSFERASE-RELATED-RELATED"/>
    <property type="match status" value="1"/>
</dbReference>
<reference evidence="5" key="1">
    <citation type="journal article" date="2019" name="Int. J. Syst. Evol. Microbiol.">
        <title>The Global Catalogue of Microorganisms (GCM) 10K type strain sequencing project: providing services to taxonomists for standard genome sequencing and annotation.</title>
        <authorList>
            <consortium name="The Broad Institute Genomics Platform"/>
            <consortium name="The Broad Institute Genome Sequencing Center for Infectious Disease"/>
            <person name="Wu L."/>
            <person name="Ma J."/>
        </authorList>
    </citation>
    <scope>NUCLEOTIDE SEQUENCE [LARGE SCALE GENOMIC DNA]</scope>
    <source>
        <strain evidence="5">CCUG 53270</strain>
    </source>
</reference>
<dbReference type="CDD" id="cd04301">
    <property type="entry name" value="NAT_SF"/>
    <property type="match status" value="1"/>
</dbReference>
<evidence type="ECO:0000259" key="3">
    <source>
        <dbReference type="PROSITE" id="PS51186"/>
    </source>
</evidence>
<dbReference type="Pfam" id="PF00583">
    <property type="entry name" value="Acetyltransf_1"/>
    <property type="match status" value="1"/>
</dbReference>
<name>A0ABW3UMH1_9BACL</name>
<sequence>MTTIREMKLRDYEQMIELWERIDGLALSEADSKDSIAAYLHRNQGLSYICVDKETVVGTILCGHDGRRGFIYHVAVNPEYRQQRIGHRLVETSLTKLREQGIDKCHIFVIEDNEIGNRFWKAAGWEKRSGFFVYSKNTGEQ</sequence>
<dbReference type="GO" id="GO:0016746">
    <property type="term" value="F:acyltransferase activity"/>
    <property type="evidence" value="ECO:0007669"/>
    <property type="project" value="UniProtKB-KW"/>
</dbReference>